<protein>
    <recommendedName>
        <fullName evidence="7">Rhodopsin domain-containing protein</fullName>
    </recommendedName>
</protein>
<dbReference type="GO" id="GO:0016020">
    <property type="term" value="C:membrane"/>
    <property type="evidence" value="ECO:0007669"/>
    <property type="project" value="UniProtKB-SubCell"/>
</dbReference>
<sequence length="287" mass="32762">PAATPPPGITQNFVDSEDLWRDVRVFTLVPCCLATVFLALRLFVRCYILRLFGWDDFLVILGQICAWIFGILSLENVKNGYGVHIWNLAVYKVIAFKKYDLVEVDIYCLGVMFIKLSVLVFYLRLNPDETFRKMTYCLMSLVIAYNIISIIVFTCACVPVRAQWEILITNAKCINQFAFIYANASLNMLTDFLGLFLPIRMVWNLQFRSIKQKILLLIALTVGSLACILSITRIVTTLPYNNSIDVTWFKETTDKWCMVEINVLTITACIPTMKPLLNALFPTVFGS</sequence>
<gene>
    <name evidence="8" type="ORF">K452DRAFT_216581</name>
</gene>
<feature type="transmembrane region" description="Helical" evidence="6">
    <location>
        <begin position="135"/>
        <end position="160"/>
    </location>
</feature>
<organism evidence="8 9">
    <name type="scientific">Aplosporella prunicola CBS 121167</name>
    <dbReference type="NCBI Taxonomy" id="1176127"/>
    <lineage>
        <taxon>Eukaryota</taxon>
        <taxon>Fungi</taxon>
        <taxon>Dikarya</taxon>
        <taxon>Ascomycota</taxon>
        <taxon>Pezizomycotina</taxon>
        <taxon>Dothideomycetes</taxon>
        <taxon>Dothideomycetes incertae sedis</taxon>
        <taxon>Botryosphaeriales</taxon>
        <taxon>Aplosporellaceae</taxon>
        <taxon>Aplosporella</taxon>
    </lineage>
</organism>
<evidence type="ECO:0000313" key="9">
    <source>
        <dbReference type="Proteomes" id="UP000799438"/>
    </source>
</evidence>
<evidence type="ECO:0000256" key="2">
    <source>
        <dbReference type="ARBA" id="ARBA00022692"/>
    </source>
</evidence>
<evidence type="ECO:0000256" key="4">
    <source>
        <dbReference type="ARBA" id="ARBA00023136"/>
    </source>
</evidence>
<dbReference type="PANTHER" id="PTHR33048">
    <property type="entry name" value="PTH11-LIKE INTEGRAL MEMBRANE PROTEIN (AFU_ORTHOLOGUE AFUA_5G11245)"/>
    <property type="match status" value="1"/>
</dbReference>
<reference evidence="8" key="1">
    <citation type="journal article" date="2020" name="Stud. Mycol.">
        <title>101 Dothideomycetes genomes: a test case for predicting lifestyles and emergence of pathogens.</title>
        <authorList>
            <person name="Haridas S."/>
            <person name="Albert R."/>
            <person name="Binder M."/>
            <person name="Bloem J."/>
            <person name="Labutti K."/>
            <person name="Salamov A."/>
            <person name="Andreopoulos B."/>
            <person name="Baker S."/>
            <person name="Barry K."/>
            <person name="Bills G."/>
            <person name="Bluhm B."/>
            <person name="Cannon C."/>
            <person name="Castanera R."/>
            <person name="Culley D."/>
            <person name="Daum C."/>
            <person name="Ezra D."/>
            <person name="Gonzalez J."/>
            <person name="Henrissat B."/>
            <person name="Kuo A."/>
            <person name="Liang C."/>
            <person name="Lipzen A."/>
            <person name="Lutzoni F."/>
            <person name="Magnuson J."/>
            <person name="Mondo S."/>
            <person name="Nolan M."/>
            <person name="Ohm R."/>
            <person name="Pangilinan J."/>
            <person name="Park H.-J."/>
            <person name="Ramirez L."/>
            <person name="Alfaro M."/>
            <person name="Sun H."/>
            <person name="Tritt A."/>
            <person name="Yoshinaga Y."/>
            <person name="Zwiers L.-H."/>
            <person name="Turgeon B."/>
            <person name="Goodwin S."/>
            <person name="Spatafora J."/>
            <person name="Crous P."/>
            <person name="Grigoriev I."/>
        </authorList>
    </citation>
    <scope>NUCLEOTIDE SEQUENCE</scope>
    <source>
        <strain evidence="8">CBS 121167</strain>
    </source>
</reference>
<dbReference type="EMBL" id="ML995500">
    <property type="protein sequence ID" value="KAF2137770.1"/>
    <property type="molecule type" value="Genomic_DNA"/>
</dbReference>
<evidence type="ECO:0000256" key="3">
    <source>
        <dbReference type="ARBA" id="ARBA00022989"/>
    </source>
</evidence>
<feature type="transmembrane region" description="Helical" evidence="6">
    <location>
        <begin position="180"/>
        <end position="202"/>
    </location>
</feature>
<keyword evidence="2 6" id="KW-0812">Transmembrane</keyword>
<keyword evidence="4 6" id="KW-0472">Membrane</keyword>
<keyword evidence="9" id="KW-1185">Reference proteome</keyword>
<dbReference type="PANTHER" id="PTHR33048:SF47">
    <property type="entry name" value="INTEGRAL MEMBRANE PROTEIN-RELATED"/>
    <property type="match status" value="1"/>
</dbReference>
<comment type="similarity">
    <text evidence="5">Belongs to the SAT4 family.</text>
</comment>
<comment type="subcellular location">
    <subcellularLocation>
        <location evidence="1">Membrane</location>
        <topology evidence="1">Multi-pass membrane protein</topology>
    </subcellularLocation>
</comment>
<dbReference type="AlphaFoldDB" id="A0A6A6B163"/>
<evidence type="ECO:0000259" key="7">
    <source>
        <dbReference type="Pfam" id="PF20684"/>
    </source>
</evidence>
<dbReference type="Proteomes" id="UP000799438">
    <property type="component" value="Unassembled WGS sequence"/>
</dbReference>
<feature type="non-terminal residue" evidence="8">
    <location>
        <position position="287"/>
    </location>
</feature>
<dbReference type="InterPro" id="IPR049326">
    <property type="entry name" value="Rhodopsin_dom_fungi"/>
</dbReference>
<evidence type="ECO:0000313" key="8">
    <source>
        <dbReference type="EMBL" id="KAF2137770.1"/>
    </source>
</evidence>
<evidence type="ECO:0000256" key="6">
    <source>
        <dbReference type="SAM" id="Phobius"/>
    </source>
</evidence>
<dbReference type="InterPro" id="IPR052337">
    <property type="entry name" value="SAT4-like"/>
</dbReference>
<dbReference type="Pfam" id="PF20684">
    <property type="entry name" value="Fung_rhodopsin"/>
    <property type="match status" value="1"/>
</dbReference>
<feature type="domain" description="Rhodopsin" evidence="7">
    <location>
        <begin position="40"/>
        <end position="278"/>
    </location>
</feature>
<dbReference type="GeneID" id="54293754"/>
<evidence type="ECO:0000256" key="1">
    <source>
        <dbReference type="ARBA" id="ARBA00004141"/>
    </source>
</evidence>
<name>A0A6A6B163_9PEZI</name>
<feature type="transmembrane region" description="Helical" evidence="6">
    <location>
        <begin position="25"/>
        <end position="44"/>
    </location>
</feature>
<evidence type="ECO:0000256" key="5">
    <source>
        <dbReference type="ARBA" id="ARBA00038359"/>
    </source>
</evidence>
<feature type="transmembrane region" description="Helical" evidence="6">
    <location>
        <begin position="56"/>
        <end position="74"/>
    </location>
</feature>
<accession>A0A6A6B163</accession>
<dbReference type="OrthoDB" id="444631at2759"/>
<feature type="transmembrane region" description="Helical" evidence="6">
    <location>
        <begin position="104"/>
        <end position="123"/>
    </location>
</feature>
<dbReference type="RefSeq" id="XP_033393485.1">
    <property type="nucleotide sequence ID" value="XM_033536258.1"/>
</dbReference>
<feature type="non-terminal residue" evidence="8">
    <location>
        <position position="1"/>
    </location>
</feature>
<keyword evidence="3 6" id="KW-1133">Transmembrane helix</keyword>
<proteinExistence type="inferred from homology"/>
<feature type="transmembrane region" description="Helical" evidence="6">
    <location>
        <begin position="214"/>
        <end position="235"/>
    </location>
</feature>